<feature type="transmembrane region" description="Helical" evidence="10">
    <location>
        <begin position="6"/>
        <end position="31"/>
    </location>
</feature>
<keyword evidence="3" id="KW-0716">Sensory transduction</keyword>
<keyword evidence="7 10" id="KW-0472">Membrane</keyword>
<dbReference type="PANTHER" id="PTHR21137">
    <property type="entry name" value="ODORANT RECEPTOR"/>
    <property type="match status" value="1"/>
</dbReference>
<dbReference type="Proteomes" id="UP000310200">
    <property type="component" value="Unassembled WGS sequence"/>
</dbReference>
<dbReference type="GO" id="GO:0005886">
    <property type="term" value="C:plasma membrane"/>
    <property type="evidence" value="ECO:0007669"/>
    <property type="project" value="UniProtKB-SubCell"/>
</dbReference>
<evidence type="ECO:0000256" key="6">
    <source>
        <dbReference type="ARBA" id="ARBA00022989"/>
    </source>
</evidence>
<dbReference type="InterPro" id="IPR004117">
    <property type="entry name" value="7tm6_olfct_rcpt"/>
</dbReference>
<keyword evidence="8 11" id="KW-0675">Receptor</keyword>
<evidence type="ECO:0000256" key="10">
    <source>
        <dbReference type="SAM" id="Phobius"/>
    </source>
</evidence>
<keyword evidence="12" id="KW-1185">Reference proteome</keyword>
<evidence type="ECO:0000256" key="3">
    <source>
        <dbReference type="ARBA" id="ARBA00022606"/>
    </source>
</evidence>
<feature type="transmembrane region" description="Helical" evidence="10">
    <location>
        <begin position="156"/>
        <end position="176"/>
    </location>
</feature>
<dbReference type="Pfam" id="PF02949">
    <property type="entry name" value="7tm_6"/>
    <property type="match status" value="2"/>
</dbReference>
<feature type="transmembrane region" description="Helical" evidence="10">
    <location>
        <begin position="52"/>
        <end position="72"/>
    </location>
</feature>
<dbReference type="GO" id="GO:0004984">
    <property type="term" value="F:olfactory receptor activity"/>
    <property type="evidence" value="ECO:0007669"/>
    <property type="project" value="InterPro"/>
</dbReference>
<evidence type="ECO:0000256" key="5">
    <source>
        <dbReference type="ARBA" id="ARBA00022725"/>
    </source>
</evidence>
<sequence>MSLFAAYIYMSMSLYLIIPVSPQIMDIVMPLNDSRPRKFLLEVEYRVDREKYYYPILLHSYVAITAIISIMVCVDTTYIAYVQHGCSLFAAIGHRLEHFSKGHIDETSHFAKERTRRYVEVEDICFKEKAIFQEFVTCLRKHQLAIQYVRLLESSFTVSTGIQLLCNVVGISLIGIQVISNLDSTEDFIRYASLCIAAFFHLLCMTLPGQRLIDHSLNVFNSASHWYAFSLKTKKLLQILLYRSIVPCTLTAGKIYVMSMANYSAVKRLYDVWGKDIDAVCMCIPPIVTILVSMTKVVTSVRCELQVKELLRQIEMDWKINPTAKEYEILVNYTSKGRTLCIVYSTMLCNGLMCFIMTPVISPILDVILPHNGTRARSLAYDLDYGIDVQTHWLWLWLHSSTTSTATILNIIGADLMYVTLTVHSCCLFAIVRHKLEHVADSIKKHTMQSLENHNYNVECYIQYEDRQLRLKEQAAVVRECVINHQRAIQLLVSRLFQWDGMAMCVMFICGQLTHLFFLSLMAQYLLDQSSNVHGSTSRKPSFTVTDE</sequence>
<keyword evidence="6 10" id="KW-1133">Transmembrane helix</keyword>
<dbReference type="PANTHER" id="PTHR21137:SF35">
    <property type="entry name" value="ODORANT RECEPTOR 19A-RELATED"/>
    <property type="match status" value="1"/>
</dbReference>
<protein>
    <submittedName>
        <fullName evidence="11">Odorant receptor 49b</fullName>
    </submittedName>
</protein>
<evidence type="ECO:0000256" key="2">
    <source>
        <dbReference type="ARBA" id="ARBA00022475"/>
    </source>
</evidence>
<keyword evidence="5" id="KW-0552">Olfaction</keyword>
<reference evidence="11 12" key="1">
    <citation type="journal article" date="2019" name="Philos. Trans. R. Soc. Lond., B, Biol. Sci.">
        <title>Ant behaviour and brain gene expression of defending hosts depend on the ecological success of the intruding social parasite.</title>
        <authorList>
            <person name="Kaur R."/>
            <person name="Stoldt M."/>
            <person name="Jongepier E."/>
            <person name="Feldmeyer B."/>
            <person name="Menzel F."/>
            <person name="Bornberg-Bauer E."/>
            <person name="Foitzik S."/>
        </authorList>
    </citation>
    <scope>NUCLEOTIDE SEQUENCE [LARGE SCALE GENOMIC DNA]</scope>
    <source>
        <tissue evidence="11">Whole body</tissue>
    </source>
</reference>
<proteinExistence type="predicted"/>
<keyword evidence="4 10" id="KW-0812">Transmembrane</keyword>
<name>A0A4S2K133_9HYME</name>
<evidence type="ECO:0000256" key="1">
    <source>
        <dbReference type="ARBA" id="ARBA00004651"/>
    </source>
</evidence>
<feature type="transmembrane region" description="Helical" evidence="10">
    <location>
        <begin position="188"/>
        <end position="207"/>
    </location>
</feature>
<feature type="transmembrane region" description="Helical" evidence="10">
    <location>
        <begin position="342"/>
        <end position="365"/>
    </location>
</feature>
<feature type="transmembrane region" description="Helical" evidence="10">
    <location>
        <begin position="240"/>
        <end position="257"/>
    </location>
</feature>
<feature type="transmembrane region" description="Helical" evidence="10">
    <location>
        <begin position="408"/>
        <end position="432"/>
    </location>
</feature>
<feature type="transmembrane region" description="Helical" evidence="10">
    <location>
        <begin position="505"/>
        <end position="527"/>
    </location>
</feature>
<comment type="caution">
    <text evidence="11">The sequence shown here is derived from an EMBL/GenBank/DDBJ whole genome shotgun (WGS) entry which is preliminary data.</text>
</comment>
<evidence type="ECO:0000256" key="8">
    <source>
        <dbReference type="ARBA" id="ARBA00023170"/>
    </source>
</evidence>
<organism evidence="11 12">
    <name type="scientific">Temnothorax longispinosus</name>
    <dbReference type="NCBI Taxonomy" id="300112"/>
    <lineage>
        <taxon>Eukaryota</taxon>
        <taxon>Metazoa</taxon>
        <taxon>Ecdysozoa</taxon>
        <taxon>Arthropoda</taxon>
        <taxon>Hexapoda</taxon>
        <taxon>Insecta</taxon>
        <taxon>Pterygota</taxon>
        <taxon>Neoptera</taxon>
        <taxon>Endopterygota</taxon>
        <taxon>Hymenoptera</taxon>
        <taxon>Apocrita</taxon>
        <taxon>Aculeata</taxon>
        <taxon>Formicoidea</taxon>
        <taxon>Formicidae</taxon>
        <taxon>Myrmicinae</taxon>
        <taxon>Temnothorax</taxon>
    </lineage>
</organism>
<dbReference type="GO" id="GO:0005549">
    <property type="term" value="F:odorant binding"/>
    <property type="evidence" value="ECO:0007669"/>
    <property type="project" value="InterPro"/>
</dbReference>
<gene>
    <name evidence="11" type="ORF">DBV15_08391</name>
</gene>
<evidence type="ECO:0000256" key="7">
    <source>
        <dbReference type="ARBA" id="ARBA00023136"/>
    </source>
</evidence>
<comment type="subcellular location">
    <subcellularLocation>
        <location evidence="1">Cell membrane</location>
        <topology evidence="1">Multi-pass membrane protein</topology>
    </subcellularLocation>
</comment>
<evidence type="ECO:0000313" key="11">
    <source>
        <dbReference type="EMBL" id="TGZ40699.1"/>
    </source>
</evidence>
<keyword evidence="9" id="KW-0807">Transducer</keyword>
<feature type="transmembrane region" description="Helical" evidence="10">
    <location>
        <begin position="277"/>
        <end position="298"/>
    </location>
</feature>
<keyword evidence="2" id="KW-1003">Cell membrane</keyword>
<evidence type="ECO:0000256" key="9">
    <source>
        <dbReference type="ARBA" id="ARBA00023224"/>
    </source>
</evidence>
<accession>A0A4S2K133</accession>
<dbReference type="AlphaFoldDB" id="A0A4S2K133"/>
<evidence type="ECO:0000256" key="4">
    <source>
        <dbReference type="ARBA" id="ARBA00022692"/>
    </source>
</evidence>
<dbReference type="EMBL" id="QBLH01003270">
    <property type="protein sequence ID" value="TGZ40699.1"/>
    <property type="molecule type" value="Genomic_DNA"/>
</dbReference>
<evidence type="ECO:0000313" key="12">
    <source>
        <dbReference type="Proteomes" id="UP000310200"/>
    </source>
</evidence>
<dbReference type="GO" id="GO:0007165">
    <property type="term" value="P:signal transduction"/>
    <property type="evidence" value="ECO:0007669"/>
    <property type="project" value="UniProtKB-KW"/>
</dbReference>
<dbReference type="STRING" id="300112.A0A4S2K133"/>